<comment type="caution">
    <text evidence="2">The sequence shown here is derived from an EMBL/GenBank/DDBJ whole genome shotgun (WGS) entry which is preliminary data.</text>
</comment>
<dbReference type="InterPro" id="IPR025962">
    <property type="entry name" value="SdpI/YhfL"/>
</dbReference>
<dbReference type="Proteomes" id="UP000248128">
    <property type="component" value="Unassembled WGS sequence"/>
</dbReference>
<dbReference type="OrthoDB" id="9808690at2"/>
<evidence type="ECO:0000313" key="3">
    <source>
        <dbReference type="Proteomes" id="UP000248128"/>
    </source>
</evidence>
<sequence>MVAALCVLMMVLAIYFVWLYRKAKLGNLRRNGQVGFRTKAIMSSDETWGYIHAKYSWLFLSEAVIMALMSIDLAFSCIFTKGVSAFDPTCLVILWVLLVIMLGATAVIGIYANSAANNHNKRG</sequence>
<keyword evidence="1" id="KW-1133">Transmembrane helix</keyword>
<dbReference type="RefSeq" id="WP_110412320.1">
    <property type="nucleotide sequence ID" value="NZ_QGLK01000001.1"/>
</dbReference>
<evidence type="ECO:0008006" key="4">
    <source>
        <dbReference type="Google" id="ProtNLM"/>
    </source>
</evidence>
<reference evidence="2 3" key="1">
    <citation type="submission" date="2018-05" db="EMBL/GenBank/DDBJ databases">
        <title>Reference genomes for bee gut microbiota database.</title>
        <authorList>
            <person name="Ellegaard K.M."/>
        </authorList>
    </citation>
    <scope>NUCLEOTIDE SEQUENCE [LARGE SCALE GENOMIC DNA]</scope>
    <source>
        <strain evidence="2 3">ESL0199</strain>
    </source>
</reference>
<gene>
    <name evidence="2" type="ORF">DKK74_00610</name>
</gene>
<feature type="transmembrane region" description="Helical" evidence="1">
    <location>
        <begin position="91"/>
        <end position="112"/>
    </location>
</feature>
<evidence type="ECO:0000256" key="1">
    <source>
        <dbReference type="SAM" id="Phobius"/>
    </source>
</evidence>
<dbReference type="AlphaFoldDB" id="A0A318MYQ7"/>
<organism evidence="2 3">
    <name type="scientific">Bifidobacterium asteroides</name>
    <dbReference type="NCBI Taxonomy" id="1684"/>
    <lineage>
        <taxon>Bacteria</taxon>
        <taxon>Bacillati</taxon>
        <taxon>Actinomycetota</taxon>
        <taxon>Actinomycetes</taxon>
        <taxon>Bifidobacteriales</taxon>
        <taxon>Bifidobacteriaceae</taxon>
        <taxon>Bifidobacterium</taxon>
    </lineage>
</organism>
<protein>
    <recommendedName>
        <fullName evidence="4">SdpI family protein</fullName>
    </recommendedName>
</protein>
<keyword evidence="1" id="KW-0472">Membrane</keyword>
<accession>A0A318MYQ7</accession>
<evidence type="ECO:0000313" key="2">
    <source>
        <dbReference type="EMBL" id="PXY89418.1"/>
    </source>
</evidence>
<proteinExistence type="predicted"/>
<feature type="transmembrane region" description="Helical" evidence="1">
    <location>
        <begin position="57"/>
        <end position="79"/>
    </location>
</feature>
<dbReference type="Pfam" id="PF13630">
    <property type="entry name" value="SdpI"/>
    <property type="match status" value="1"/>
</dbReference>
<name>A0A318MYQ7_9BIFI</name>
<dbReference type="EMBL" id="QGLK01000001">
    <property type="protein sequence ID" value="PXY89418.1"/>
    <property type="molecule type" value="Genomic_DNA"/>
</dbReference>
<keyword evidence="1" id="KW-0812">Transmembrane</keyword>